<proteinExistence type="predicted"/>
<dbReference type="PROSITE" id="PS51257">
    <property type="entry name" value="PROKAR_LIPOPROTEIN"/>
    <property type="match status" value="1"/>
</dbReference>
<keyword evidence="2" id="KW-0732">Signal</keyword>
<evidence type="ECO:0000259" key="3">
    <source>
        <dbReference type="Pfam" id="PF08239"/>
    </source>
</evidence>
<organism evidence="4 5">
    <name type="scientific">Acaryochloris marina (strain MBIC 11017)</name>
    <dbReference type="NCBI Taxonomy" id="329726"/>
    <lineage>
        <taxon>Bacteria</taxon>
        <taxon>Bacillati</taxon>
        <taxon>Cyanobacteriota</taxon>
        <taxon>Cyanophyceae</taxon>
        <taxon>Acaryochloridales</taxon>
        <taxon>Acaryochloridaceae</taxon>
        <taxon>Acaryochloris</taxon>
    </lineage>
</organism>
<protein>
    <recommendedName>
        <fullName evidence="3">SH3b domain-containing protein</fullName>
    </recommendedName>
</protein>
<dbReference type="KEGG" id="amr:AM1_0756"/>
<dbReference type="eggNOG" id="COG4991">
    <property type="taxonomic scope" value="Bacteria"/>
</dbReference>
<dbReference type="HOGENOM" id="CLU_945346_0_0_3"/>
<sequence length="294" mass="32473">MKRNQRFSFVLLLCLFGLGLSIQACQQTSADTNSPSIETQAGRQQSGAGQSGPFSQELDKIGKPESSSSSPDEGEIREVTYIAEKITPVPAQLVSKDPDSRINVRSQPSTRSKAKHFGYKGDAVTLLQTAKGEGDAIWYYLRFNQSQAEGWIREDFIAQSTVSLLPRQDYRPYNFEADPWLASFNQTYAAAQQRQESWLADAPTVALKLSGFPSSGECKPTEVKTTNYSASKVTVVIKSGQSKREACSDDSVLASQIRVDLVKENQIWAIEWAGGRYLCHQGRGQQDFAPALCR</sequence>
<feature type="signal peptide" evidence="2">
    <location>
        <begin position="1"/>
        <end position="26"/>
    </location>
</feature>
<dbReference type="EMBL" id="CP000828">
    <property type="protein sequence ID" value="ABW25800.1"/>
    <property type="molecule type" value="Genomic_DNA"/>
</dbReference>
<accession>B0CFB3</accession>
<evidence type="ECO:0000256" key="2">
    <source>
        <dbReference type="SAM" id="SignalP"/>
    </source>
</evidence>
<keyword evidence="5" id="KW-1185">Reference proteome</keyword>
<dbReference type="AlphaFoldDB" id="B0CFB3"/>
<dbReference type="Pfam" id="PF08239">
    <property type="entry name" value="SH3_3"/>
    <property type="match status" value="1"/>
</dbReference>
<feature type="compositionally biased region" description="Low complexity" evidence="1">
    <location>
        <begin position="40"/>
        <end position="52"/>
    </location>
</feature>
<dbReference type="Proteomes" id="UP000000268">
    <property type="component" value="Chromosome"/>
</dbReference>
<name>B0CFB3_ACAM1</name>
<evidence type="ECO:0000313" key="5">
    <source>
        <dbReference type="Proteomes" id="UP000000268"/>
    </source>
</evidence>
<dbReference type="InterPro" id="IPR003646">
    <property type="entry name" value="SH3-like_bac-type"/>
</dbReference>
<feature type="region of interest" description="Disordered" evidence="1">
    <location>
        <begin position="32"/>
        <end position="74"/>
    </location>
</feature>
<gene>
    <name evidence="4" type="ordered locus">AM1_0756</name>
</gene>
<dbReference type="OrthoDB" id="5815858at2"/>
<feature type="domain" description="SH3b" evidence="3">
    <location>
        <begin position="101"/>
        <end position="157"/>
    </location>
</feature>
<dbReference type="RefSeq" id="WP_012161384.1">
    <property type="nucleotide sequence ID" value="NC_009925.1"/>
</dbReference>
<feature type="chain" id="PRO_5002748433" description="SH3b domain-containing protein" evidence="2">
    <location>
        <begin position="27"/>
        <end position="294"/>
    </location>
</feature>
<evidence type="ECO:0000256" key="1">
    <source>
        <dbReference type="SAM" id="MobiDB-lite"/>
    </source>
</evidence>
<dbReference type="Gene3D" id="2.30.30.40">
    <property type="entry name" value="SH3 Domains"/>
    <property type="match status" value="1"/>
</dbReference>
<evidence type="ECO:0000313" key="4">
    <source>
        <dbReference type="EMBL" id="ABW25800.1"/>
    </source>
</evidence>
<reference evidence="4 5" key="1">
    <citation type="journal article" date="2008" name="Proc. Natl. Acad. Sci. U.S.A.">
        <title>Niche adaptation and genome expansion in the chlorophyll d-producing cyanobacterium Acaryochloris marina.</title>
        <authorList>
            <person name="Swingley W.D."/>
            <person name="Chen M."/>
            <person name="Cheung P.C."/>
            <person name="Conrad A.L."/>
            <person name="Dejesa L.C."/>
            <person name="Hao J."/>
            <person name="Honchak B.M."/>
            <person name="Karbach L.E."/>
            <person name="Kurdoglu A."/>
            <person name="Lahiri S."/>
            <person name="Mastrian S.D."/>
            <person name="Miyashita H."/>
            <person name="Page L."/>
            <person name="Ramakrishna P."/>
            <person name="Satoh S."/>
            <person name="Sattley W.M."/>
            <person name="Shimada Y."/>
            <person name="Taylor H.L."/>
            <person name="Tomo T."/>
            <person name="Tsuchiya T."/>
            <person name="Wang Z.T."/>
            <person name="Raymond J."/>
            <person name="Mimuro M."/>
            <person name="Blankenship R.E."/>
            <person name="Touchman J.W."/>
        </authorList>
    </citation>
    <scope>NUCLEOTIDE SEQUENCE [LARGE SCALE GENOMIC DNA]</scope>
    <source>
        <strain evidence="5">MBIC 11017</strain>
    </source>
</reference>